<sequence length="51" mass="5791">MESTKQLALGVIVAVVIVTHFTMMHRLKRKLVELETLMKNEKGLEVAQNIV</sequence>
<dbReference type="EMBL" id="LXQA010605181">
    <property type="protein sequence ID" value="MCI61727.1"/>
    <property type="molecule type" value="Genomic_DNA"/>
</dbReference>
<organism evidence="2 3">
    <name type="scientific">Trifolium medium</name>
    <dbReference type="NCBI Taxonomy" id="97028"/>
    <lineage>
        <taxon>Eukaryota</taxon>
        <taxon>Viridiplantae</taxon>
        <taxon>Streptophyta</taxon>
        <taxon>Embryophyta</taxon>
        <taxon>Tracheophyta</taxon>
        <taxon>Spermatophyta</taxon>
        <taxon>Magnoliopsida</taxon>
        <taxon>eudicotyledons</taxon>
        <taxon>Gunneridae</taxon>
        <taxon>Pentapetalae</taxon>
        <taxon>rosids</taxon>
        <taxon>fabids</taxon>
        <taxon>Fabales</taxon>
        <taxon>Fabaceae</taxon>
        <taxon>Papilionoideae</taxon>
        <taxon>50 kb inversion clade</taxon>
        <taxon>NPAAA clade</taxon>
        <taxon>Hologalegina</taxon>
        <taxon>IRL clade</taxon>
        <taxon>Trifolieae</taxon>
        <taxon>Trifolium</taxon>
    </lineage>
</organism>
<accession>A0A392TMQ2</accession>
<keyword evidence="3" id="KW-1185">Reference proteome</keyword>
<feature type="transmembrane region" description="Helical" evidence="1">
    <location>
        <begin position="6"/>
        <end position="24"/>
    </location>
</feature>
<protein>
    <submittedName>
        <fullName evidence="2">Uncharacterized protein</fullName>
    </submittedName>
</protein>
<keyword evidence="1" id="KW-0472">Membrane</keyword>
<name>A0A392TMQ2_9FABA</name>
<evidence type="ECO:0000313" key="3">
    <source>
        <dbReference type="Proteomes" id="UP000265520"/>
    </source>
</evidence>
<keyword evidence="1" id="KW-0812">Transmembrane</keyword>
<evidence type="ECO:0000256" key="1">
    <source>
        <dbReference type="SAM" id="Phobius"/>
    </source>
</evidence>
<feature type="non-terminal residue" evidence="2">
    <location>
        <position position="51"/>
    </location>
</feature>
<keyword evidence="1" id="KW-1133">Transmembrane helix</keyword>
<dbReference type="Proteomes" id="UP000265520">
    <property type="component" value="Unassembled WGS sequence"/>
</dbReference>
<proteinExistence type="predicted"/>
<reference evidence="2 3" key="1">
    <citation type="journal article" date="2018" name="Front. Plant Sci.">
        <title>Red Clover (Trifolium pratense) and Zigzag Clover (T. medium) - A Picture of Genomic Similarities and Differences.</title>
        <authorList>
            <person name="Dluhosova J."/>
            <person name="Istvanek J."/>
            <person name="Nedelnik J."/>
            <person name="Repkova J."/>
        </authorList>
    </citation>
    <scope>NUCLEOTIDE SEQUENCE [LARGE SCALE GENOMIC DNA]</scope>
    <source>
        <strain evidence="3">cv. 10/8</strain>
        <tissue evidence="2">Leaf</tissue>
    </source>
</reference>
<evidence type="ECO:0000313" key="2">
    <source>
        <dbReference type="EMBL" id="MCI61727.1"/>
    </source>
</evidence>
<comment type="caution">
    <text evidence="2">The sequence shown here is derived from an EMBL/GenBank/DDBJ whole genome shotgun (WGS) entry which is preliminary data.</text>
</comment>
<dbReference type="AlphaFoldDB" id="A0A392TMQ2"/>